<evidence type="ECO:0000313" key="1">
    <source>
        <dbReference type="EMBL" id="VDD59127.1"/>
    </source>
</evidence>
<name>A0A3P6FLZ7_BRAOL</name>
<gene>
    <name evidence="1" type="ORF">BOLC8T52356H</name>
</gene>
<organism evidence="1">
    <name type="scientific">Brassica oleracea</name>
    <name type="common">Wild cabbage</name>
    <dbReference type="NCBI Taxonomy" id="3712"/>
    <lineage>
        <taxon>Eukaryota</taxon>
        <taxon>Viridiplantae</taxon>
        <taxon>Streptophyta</taxon>
        <taxon>Embryophyta</taxon>
        <taxon>Tracheophyta</taxon>
        <taxon>Spermatophyta</taxon>
        <taxon>Magnoliopsida</taxon>
        <taxon>eudicotyledons</taxon>
        <taxon>Gunneridae</taxon>
        <taxon>Pentapetalae</taxon>
        <taxon>rosids</taxon>
        <taxon>malvids</taxon>
        <taxon>Brassicales</taxon>
        <taxon>Brassicaceae</taxon>
        <taxon>Brassiceae</taxon>
        <taxon>Brassica</taxon>
    </lineage>
</organism>
<proteinExistence type="predicted"/>
<dbReference type="AlphaFoldDB" id="A0A3P6FLZ7"/>
<dbReference type="EMBL" id="LR031879">
    <property type="protein sequence ID" value="VDD59127.1"/>
    <property type="molecule type" value="Genomic_DNA"/>
</dbReference>
<protein>
    <submittedName>
        <fullName evidence="1">Uncharacterized protein</fullName>
    </submittedName>
</protein>
<accession>A0A3P6FLZ7</accession>
<sequence length="88" mass="10579">MRRQEVLRRVYTHSPRLYQVIKPNGVIAGKETWLKPLCCMEKGIAPDTYTYRSLIHGQVEHLKPKSLWIAFTRRTMNSTRYEEDWRRS</sequence>
<reference evidence="1" key="1">
    <citation type="submission" date="2018-11" db="EMBL/GenBank/DDBJ databases">
        <authorList>
            <consortium name="Genoscope - CEA"/>
            <person name="William W."/>
        </authorList>
    </citation>
    <scope>NUCLEOTIDE SEQUENCE</scope>
</reference>